<name>A0A367RYB0_9NOSO</name>
<proteinExistence type="predicted"/>
<reference evidence="2" key="1">
    <citation type="submission" date="2016-04" db="EMBL/GenBank/DDBJ databases">
        <authorList>
            <person name="Tabuchi Yagui T.R."/>
        </authorList>
    </citation>
    <scope>NUCLEOTIDE SEQUENCE [LARGE SCALE GENOMIC DNA]</scope>
    <source>
        <strain evidence="2">NIES-26</strain>
    </source>
</reference>
<evidence type="ECO:0000313" key="2">
    <source>
        <dbReference type="EMBL" id="RCJ40713.1"/>
    </source>
</evidence>
<organism evidence="2 3">
    <name type="scientific">Nostoc minutum NIES-26</name>
    <dbReference type="NCBI Taxonomy" id="1844469"/>
    <lineage>
        <taxon>Bacteria</taxon>
        <taxon>Bacillati</taxon>
        <taxon>Cyanobacteriota</taxon>
        <taxon>Cyanophyceae</taxon>
        <taxon>Nostocales</taxon>
        <taxon>Nostocaceae</taxon>
        <taxon>Nostoc</taxon>
    </lineage>
</organism>
<sequence length="241" mass="26534">MLQKFLKSSLFALLLVPALLNLCVGSAIAETSIDEDRLDTVDGMRWAGSGLPFDEVVNIKDSLVNSALGKVVLDRHGEDRSGGLFKSPFDSPRPGRFVLVSLWGSKIEGCFVKMIVQSAPPDGQADLEDLVPKFIELGIGDQILQLTQSQATKPRGFSGKYTYTVYENNTKYTRSSTWYMTDTSFAISPDAANMLRTAPEKEIRARLTFANGDTKVFPIGKGNVRRWQEAYSFNSSCTGSK</sequence>
<gene>
    <name evidence="2" type="ORF">A6770_09880</name>
</gene>
<accession>A0A367RYB0</accession>
<evidence type="ECO:0000313" key="3">
    <source>
        <dbReference type="Proteomes" id="UP000252107"/>
    </source>
</evidence>
<protein>
    <submittedName>
        <fullName evidence="2">Uncharacterized protein</fullName>
    </submittedName>
</protein>
<feature type="signal peptide" evidence="1">
    <location>
        <begin position="1"/>
        <end position="29"/>
    </location>
</feature>
<dbReference type="EMBL" id="LXQD01000043">
    <property type="protein sequence ID" value="RCJ40713.1"/>
    <property type="molecule type" value="Genomic_DNA"/>
</dbReference>
<keyword evidence="3" id="KW-1185">Reference proteome</keyword>
<dbReference type="Proteomes" id="UP000252107">
    <property type="component" value="Unassembled WGS sequence"/>
</dbReference>
<evidence type="ECO:0000256" key="1">
    <source>
        <dbReference type="SAM" id="SignalP"/>
    </source>
</evidence>
<dbReference type="AlphaFoldDB" id="A0A367RYB0"/>
<keyword evidence="1" id="KW-0732">Signal</keyword>
<comment type="caution">
    <text evidence="2">The sequence shown here is derived from an EMBL/GenBank/DDBJ whole genome shotgun (WGS) entry which is preliminary data.</text>
</comment>
<feature type="chain" id="PRO_5016861147" evidence="1">
    <location>
        <begin position="30"/>
        <end position="241"/>
    </location>
</feature>